<feature type="compositionally biased region" description="Basic and acidic residues" evidence="17">
    <location>
        <begin position="937"/>
        <end position="962"/>
    </location>
</feature>
<evidence type="ECO:0000256" key="6">
    <source>
        <dbReference type="ARBA" id="ARBA00022553"/>
    </source>
</evidence>
<dbReference type="Pfam" id="PF21227">
    <property type="entry name" value="Myb_DNA-binding_7"/>
    <property type="match status" value="1"/>
</dbReference>
<feature type="region of interest" description="Disordered" evidence="17">
    <location>
        <begin position="1171"/>
        <end position="1191"/>
    </location>
</feature>
<keyword evidence="13" id="KW-0539">Nucleus</keyword>
<feature type="compositionally biased region" description="Polar residues" evidence="17">
    <location>
        <begin position="973"/>
        <end position="986"/>
    </location>
</feature>
<dbReference type="Proteomes" id="UP001181693">
    <property type="component" value="Unassembled WGS sequence"/>
</dbReference>
<feature type="compositionally biased region" description="Basic and acidic residues" evidence="17">
    <location>
        <begin position="1426"/>
        <end position="1446"/>
    </location>
</feature>
<evidence type="ECO:0000256" key="10">
    <source>
        <dbReference type="ARBA" id="ARBA00023128"/>
    </source>
</evidence>
<evidence type="ECO:0000313" key="18">
    <source>
        <dbReference type="EMBL" id="DBA26507.1"/>
    </source>
</evidence>
<reference evidence="18" key="1">
    <citation type="thesis" date="2020" institute="ProQuest LLC" country="789 East Eisenhower Parkway, Ann Arbor, MI, USA">
        <title>Comparative Genomics and Chromosome Evolution.</title>
        <authorList>
            <person name="Mudd A.B."/>
        </authorList>
    </citation>
    <scope>NUCLEOTIDE SEQUENCE</scope>
    <source>
        <strain evidence="18">1538</strain>
        <tissue evidence="18">Blood</tissue>
    </source>
</reference>
<dbReference type="GO" id="GO:0003714">
    <property type="term" value="F:transcription corepressor activity"/>
    <property type="evidence" value="ECO:0007669"/>
    <property type="project" value="TreeGrafter"/>
</dbReference>
<evidence type="ECO:0000256" key="9">
    <source>
        <dbReference type="ARBA" id="ARBA00023015"/>
    </source>
</evidence>
<keyword evidence="4" id="KW-0963">Cytoplasm</keyword>
<organism evidence="18 19">
    <name type="scientific">Pyxicephalus adspersus</name>
    <name type="common">African bullfrog</name>
    <dbReference type="NCBI Taxonomy" id="30357"/>
    <lineage>
        <taxon>Eukaryota</taxon>
        <taxon>Metazoa</taxon>
        <taxon>Chordata</taxon>
        <taxon>Craniata</taxon>
        <taxon>Vertebrata</taxon>
        <taxon>Euteleostomi</taxon>
        <taxon>Amphibia</taxon>
        <taxon>Batrachia</taxon>
        <taxon>Anura</taxon>
        <taxon>Neobatrachia</taxon>
        <taxon>Ranoidea</taxon>
        <taxon>Pyxicephalidae</taxon>
        <taxon>Pyxicephalinae</taxon>
        <taxon>Pyxicephalus</taxon>
    </lineage>
</organism>
<proteinExistence type="predicted"/>
<dbReference type="Gene3D" id="1.10.10.60">
    <property type="entry name" value="Homeodomain-like"/>
    <property type="match status" value="1"/>
</dbReference>
<keyword evidence="5" id="KW-0678">Repressor</keyword>
<keyword evidence="11" id="KW-0010">Activator</keyword>
<feature type="compositionally biased region" description="Low complexity" evidence="17">
    <location>
        <begin position="1221"/>
        <end position="1237"/>
    </location>
</feature>
<comment type="caution">
    <text evidence="18">The sequence shown here is derived from an EMBL/GenBank/DDBJ whole genome shotgun (WGS) entry which is preliminary data.</text>
</comment>
<dbReference type="GO" id="GO:0008625">
    <property type="term" value="P:extrinsic apoptotic signaling pathway via death domain receptors"/>
    <property type="evidence" value="ECO:0007669"/>
    <property type="project" value="TreeGrafter"/>
</dbReference>
<keyword evidence="10" id="KW-0496">Mitochondrion</keyword>
<evidence type="ECO:0000256" key="2">
    <source>
        <dbReference type="ARBA" id="ARBA00004322"/>
    </source>
</evidence>
<feature type="compositionally biased region" description="Polar residues" evidence="17">
    <location>
        <begin position="584"/>
        <end position="609"/>
    </location>
</feature>
<dbReference type="FunFam" id="1.10.10.60:FF:000265">
    <property type="entry name" value="CASP8-associated protein 2 isoform X1"/>
    <property type="match status" value="1"/>
</dbReference>
<keyword evidence="14" id="KW-0131">Cell cycle</keyword>
<keyword evidence="12" id="KW-0804">Transcription</keyword>
<dbReference type="EMBL" id="DYDO01000004">
    <property type="protein sequence ID" value="DBA26507.1"/>
    <property type="molecule type" value="Genomic_DNA"/>
</dbReference>
<dbReference type="GO" id="GO:0005739">
    <property type="term" value="C:mitochondrion"/>
    <property type="evidence" value="ECO:0007669"/>
    <property type="project" value="UniProtKB-SubCell"/>
</dbReference>
<feature type="compositionally biased region" description="Basic and acidic residues" evidence="17">
    <location>
        <begin position="1"/>
        <end position="11"/>
    </location>
</feature>
<feature type="compositionally biased region" description="Basic and acidic residues" evidence="17">
    <location>
        <begin position="70"/>
        <end position="123"/>
    </location>
</feature>
<protein>
    <recommendedName>
        <fullName evidence="15">CASP8-associated protein 2</fullName>
    </recommendedName>
    <alternativeName>
        <fullName evidence="16">FLICE-associated huge protein</fullName>
    </alternativeName>
</protein>
<evidence type="ECO:0000256" key="11">
    <source>
        <dbReference type="ARBA" id="ARBA00023159"/>
    </source>
</evidence>
<feature type="region of interest" description="Disordered" evidence="17">
    <location>
        <begin position="584"/>
        <end position="685"/>
    </location>
</feature>
<dbReference type="PANTHER" id="PTHR15489:SF2">
    <property type="entry name" value="CASP8-ASSOCIATED PROTEIN 2"/>
    <property type="match status" value="1"/>
</dbReference>
<evidence type="ECO:0000256" key="1">
    <source>
        <dbReference type="ARBA" id="ARBA00004173"/>
    </source>
</evidence>
<evidence type="ECO:0000256" key="12">
    <source>
        <dbReference type="ARBA" id="ARBA00023163"/>
    </source>
</evidence>
<keyword evidence="19" id="KW-1185">Reference proteome</keyword>
<feature type="compositionally biased region" description="Basic and acidic residues" evidence="17">
    <location>
        <begin position="241"/>
        <end position="254"/>
    </location>
</feature>
<accession>A0AAV3AR45</accession>
<dbReference type="GO" id="GO:0036337">
    <property type="term" value="P:Fas signaling pathway"/>
    <property type="evidence" value="ECO:0007669"/>
    <property type="project" value="TreeGrafter"/>
</dbReference>
<feature type="region of interest" description="Disordered" evidence="17">
    <location>
        <begin position="903"/>
        <end position="986"/>
    </location>
</feature>
<sequence length="1542" mass="173105">MDRRQRGEGHRSSVSTVTDNICEVKEKPRGQPTKTGKSERSQESRNPKKSDADFKTDGRKHCSSSYDKPSSSKENTRDQELHYSREKHLKTHEKSEHRKESKHEREKTLEHRQRTSEKDDGSQRSKRTHSSNSKNECSQKSLSEQNAGKRTIDSDRRDKRCSEHSDFTESKNKESKSSKTEVRHSSAKNKYNCDAKSSSEKDSRNEKKRYKDEEDGTKSELNRRGHQKEEKVASQTSNIDKMQDCPSRAEVKSHDFTNDLTDQREDNSVKDLKLSFMETLNLTLSPAKKKAQDLDPANSHLSAREIDINVNTEAPSKVYVSTKDVVDSDFNALNGEAPSKVCVSPKEFADSDLDSVNTEASSKEFVSTKGIADCDINAINTEASSKECVSTKNSADFDINSVNTEGSSKECVSTKGGADSDIRSLSTEASSKMFVRCKDDADSQELLGKSNPTCLKYSTKLSAEDTYFSDDFKFVHLSETIEDVATLHTEQLTVTAKENKTLAEPIQSNIDCPKDVHESNIPSDIDAQSILNESDLIVLDSYIETDKCSDNESPSESLNMSVPAENVQDSGVLFAQISDDVDQTSNLKPSISEATTDLPSDVNISTPNELNKENCEPVSKTGLDSETFPIDISSDEVEEGEIVSDDEEPNDHSSPSKNSPSQTESIKDANVSKTPVSQEGKMASLTKPNAIISPLRQSTSETKKKTKGNTKSKLLVLPVKRQPVSADSCLEGVLNIVPPLNIQDVLQMLRIIRKHIRKKYMKFKIQFPITQFHRFVEAASLYFITLSNSLDWSRLCSFPEKLQSKLCKLIETRMKQLKKNGIVDRIFEQRLIDMKKRLWKFVEEQLDSLFDILKGMIVKLCDKTKLDRDHDEKKNNTLSLTRVQKPDQIKKCQNVGRISKIKDSLGKSEKEHSLRHLNFSDRRDTDTIKPKSSGDTNVEKKQLKYLSTHDIKGSSHWHDMNPKAKMSLAPTAKPNTPSECQKDQPNSEGLSFNLVSDDHMGDIFKSLLNDADNLEINTMHDDLWLLNTPEKKSILSQKYDTVNSMTEIKTPEKVMFPWPSISPSHNNTLPTLGTVLTPDVFDENCLLEIPTSSSSNKSITSTEERLKSYSVLMEDLAVSLTVPSPLKSDSHLSFLRPAFDLDVRSQVNAHYSEDAVLDEEDATEQDIHLTLDSDNSSTGSLDNSAEHDGFQCHPSEPMQAVIMEKSNDHFIVKIRRAVSSTSPVSDSSSVGESDNTSATGPLESTHILDERLQQGIHIESILKVDPKDDVLDGSNVPYSAKLSFLRIDEKSENVTDVKQHTYSTPKTVHEILPDALNQSLTDPSKVVTHTEKIQLDCENLVTVTLEKNPKDYDKMAPDTEKQLIASDELETVFLGEIINTPTHCADTILVAVPETESVDINHKKMKRTSSEQEPSSKRRNVSFLPDSKDQKEGSWHSKTEDEDKPQRNHRRVTIEASVSHTAYKLSPSGGISAKNVIKKKGEVIVSWTRNEDREILLECQQHGPNRKTFLGLASKMNKYPHQVEERFRQLMKLFKKSRNGIS</sequence>
<evidence type="ECO:0000256" key="7">
    <source>
        <dbReference type="ARBA" id="ARBA00022703"/>
    </source>
</evidence>
<feature type="compositionally biased region" description="Polar residues" evidence="17">
    <location>
        <begin position="130"/>
        <end position="148"/>
    </location>
</feature>
<dbReference type="GO" id="GO:0016605">
    <property type="term" value="C:PML body"/>
    <property type="evidence" value="ECO:0007669"/>
    <property type="project" value="UniProtKB-SubCell"/>
</dbReference>
<feature type="region of interest" description="Disordered" evidence="17">
    <location>
        <begin position="1221"/>
        <end position="1245"/>
    </location>
</feature>
<dbReference type="SUPFAM" id="SSF46689">
    <property type="entry name" value="Homeodomain-like"/>
    <property type="match status" value="1"/>
</dbReference>
<evidence type="ECO:0000256" key="8">
    <source>
        <dbReference type="ARBA" id="ARBA00022990"/>
    </source>
</evidence>
<keyword evidence="6" id="KW-0597">Phosphoprotein</keyword>
<dbReference type="InterPro" id="IPR039674">
    <property type="entry name" value="FLASH"/>
</dbReference>
<feature type="region of interest" description="Disordered" evidence="17">
    <location>
        <begin position="1"/>
        <end position="254"/>
    </location>
</feature>
<keyword evidence="9" id="KW-0805">Transcription regulation</keyword>
<evidence type="ECO:0000256" key="13">
    <source>
        <dbReference type="ARBA" id="ARBA00023242"/>
    </source>
</evidence>
<feature type="compositionally biased region" description="Basic and acidic residues" evidence="17">
    <location>
        <begin position="150"/>
        <end position="184"/>
    </location>
</feature>
<gene>
    <name evidence="18" type="ORF">GDO54_010753</name>
</gene>
<dbReference type="InterPro" id="IPR049257">
    <property type="entry name" value="Gon4l/CASP8AP2_myb-like"/>
</dbReference>
<feature type="compositionally biased region" description="Basic and acidic residues" evidence="17">
    <location>
        <begin position="903"/>
        <end position="929"/>
    </location>
</feature>
<feature type="compositionally biased region" description="Polar residues" evidence="17">
    <location>
        <begin position="1172"/>
        <end position="1183"/>
    </location>
</feature>
<feature type="compositionally biased region" description="Basic and acidic residues" evidence="17">
    <location>
        <begin position="191"/>
        <end position="232"/>
    </location>
</feature>
<evidence type="ECO:0000256" key="5">
    <source>
        <dbReference type="ARBA" id="ARBA00022491"/>
    </source>
</evidence>
<comment type="subcellular location">
    <subcellularLocation>
        <location evidence="3">Cytoplasm</location>
    </subcellularLocation>
    <subcellularLocation>
        <location evidence="1">Mitochondrion</location>
    </subcellularLocation>
    <subcellularLocation>
        <location evidence="2">Nucleus</location>
        <location evidence="2">PML body</location>
    </subcellularLocation>
</comment>
<dbReference type="InterPro" id="IPR009057">
    <property type="entry name" value="Homeodomain-like_sf"/>
</dbReference>
<evidence type="ECO:0000256" key="4">
    <source>
        <dbReference type="ARBA" id="ARBA00022490"/>
    </source>
</evidence>
<evidence type="ECO:0000256" key="16">
    <source>
        <dbReference type="ARBA" id="ARBA00078515"/>
    </source>
</evidence>
<evidence type="ECO:0000313" key="19">
    <source>
        <dbReference type="Proteomes" id="UP001181693"/>
    </source>
</evidence>
<feature type="compositionally biased region" description="Acidic residues" evidence="17">
    <location>
        <begin position="633"/>
        <end position="649"/>
    </location>
</feature>
<dbReference type="CDD" id="cd12202">
    <property type="entry name" value="CASP8AP2"/>
    <property type="match status" value="1"/>
</dbReference>
<feature type="region of interest" description="Disordered" evidence="17">
    <location>
        <begin position="1400"/>
        <end position="1455"/>
    </location>
</feature>
<keyword evidence="7" id="KW-0053">Apoptosis</keyword>
<feature type="compositionally biased region" description="Polar residues" evidence="17">
    <location>
        <begin position="652"/>
        <end position="664"/>
    </location>
</feature>
<feature type="compositionally biased region" description="Basic and acidic residues" evidence="17">
    <location>
        <begin position="36"/>
        <end position="60"/>
    </location>
</feature>
<dbReference type="PANTHER" id="PTHR15489">
    <property type="entry name" value="CASPASE 8 ASSOCIATED PROTEIN 2"/>
    <property type="match status" value="1"/>
</dbReference>
<evidence type="ECO:0000256" key="3">
    <source>
        <dbReference type="ARBA" id="ARBA00004496"/>
    </source>
</evidence>
<keyword evidence="8" id="KW-0007">Acetylation</keyword>
<name>A0AAV3AR45_PYXAD</name>
<evidence type="ECO:0000256" key="14">
    <source>
        <dbReference type="ARBA" id="ARBA00023306"/>
    </source>
</evidence>
<evidence type="ECO:0000256" key="17">
    <source>
        <dbReference type="SAM" id="MobiDB-lite"/>
    </source>
</evidence>
<evidence type="ECO:0000256" key="15">
    <source>
        <dbReference type="ARBA" id="ARBA00069865"/>
    </source>
</evidence>